<organism evidence="2 3">
    <name type="scientific">Trichonephila clavata</name>
    <name type="common">Joro spider</name>
    <name type="synonym">Nephila clavata</name>
    <dbReference type="NCBI Taxonomy" id="2740835"/>
    <lineage>
        <taxon>Eukaryota</taxon>
        <taxon>Metazoa</taxon>
        <taxon>Ecdysozoa</taxon>
        <taxon>Arthropoda</taxon>
        <taxon>Chelicerata</taxon>
        <taxon>Arachnida</taxon>
        <taxon>Araneae</taxon>
        <taxon>Araneomorphae</taxon>
        <taxon>Entelegynae</taxon>
        <taxon>Araneoidea</taxon>
        <taxon>Nephilidae</taxon>
        <taxon>Trichonephila</taxon>
    </lineage>
</organism>
<sequence length="190" mass="21739">MHSSNCFFSIEEVFDLKLKPLVDKSDYEDLAVCFDNNSPHISDCVPKKWIATNTLIDAHFTSKLCRAGDAFLSCVRKMIQKKCSKLESMFSSIEQSLYQIFFPQCSKLSELSSLKISVTSDKNFNEVYNHPTTTQVSTDLQKNSSTVIVHQHMVINVNHYEINIAIKNRAILILIAILFCSHFLYNMNIM</sequence>
<keyword evidence="1" id="KW-1133">Transmembrane helix</keyword>
<dbReference type="Proteomes" id="UP000887116">
    <property type="component" value="Unassembled WGS sequence"/>
</dbReference>
<evidence type="ECO:0000313" key="3">
    <source>
        <dbReference type="Proteomes" id="UP000887116"/>
    </source>
</evidence>
<evidence type="ECO:0000313" key="2">
    <source>
        <dbReference type="EMBL" id="GFQ65931.1"/>
    </source>
</evidence>
<gene>
    <name evidence="2" type="primary">AVEN_44317_1</name>
    <name evidence="2" type="ORF">TNCT_571551</name>
</gene>
<accession>A0A8X6K899</accession>
<keyword evidence="3" id="KW-1185">Reference proteome</keyword>
<comment type="caution">
    <text evidence="2">The sequence shown here is derived from an EMBL/GenBank/DDBJ whole genome shotgun (WGS) entry which is preliminary data.</text>
</comment>
<reference evidence="2" key="1">
    <citation type="submission" date="2020-07" db="EMBL/GenBank/DDBJ databases">
        <title>Multicomponent nature underlies the extraordinary mechanical properties of spider dragline silk.</title>
        <authorList>
            <person name="Kono N."/>
            <person name="Nakamura H."/>
            <person name="Mori M."/>
            <person name="Yoshida Y."/>
            <person name="Ohtoshi R."/>
            <person name="Malay A.D."/>
            <person name="Moran D.A.P."/>
            <person name="Tomita M."/>
            <person name="Numata K."/>
            <person name="Arakawa K."/>
        </authorList>
    </citation>
    <scope>NUCLEOTIDE SEQUENCE</scope>
</reference>
<feature type="transmembrane region" description="Helical" evidence="1">
    <location>
        <begin position="170"/>
        <end position="187"/>
    </location>
</feature>
<keyword evidence="1" id="KW-0812">Transmembrane</keyword>
<name>A0A8X6K899_TRICU</name>
<dbReference type="EMBL" id="BMAO01030127">
    <property type="protein sequence ID" value="GFQ65931.1"/>
    <property type="molecule type" value="Genomic_DNA"/>
</dbReference>
<protein>
    <submittedName>
        <fullName evidence="2">Uncharacterized protein</fullName>
    </submittedName>
</protein>
<evidence type="ECO:0000256" key="1">
    <source>
        <dbReference type="SAM" id="Phobius"/>
    </source>
</evidence>
<keyword evidence="1" id="KW-0472">Membrane</keyword>
<dbReference type="OrthoDB" id="6433525at2759"/>
<proteinExistence type="predicted"/>
<dbReference type="AlphaFoldDB" id="A0A8X6K899"/>